<evidence type="ECO:0000313" key="1">
    <source>
        <dbReference type="EMBL" id="KAJ9068201.1"/>
    </source>
</evidence>
<dbReference type="Proteomes" id="UP001165960">
    <property type="component" value="Unassembled WGS sequence"/>
</dbReference>
<keyword evidence="2" id="KW-1185">Reference proteome</keyword>
<comment type="caution">
    <text evidence="1">The sequence shown here is derived from an EMBL/GenBank/DDBJ whole genome shotgun (WGS) entry which is preliminary data.</text>
</comment>
<accession>A0ACC2T125</accession>
<gene>
    <name evidence="1" type="ORF">DSO57_1031055</name>
</gene>
<name>A0ACC2T125_9FUNG</name>
<dbReference type="EMBL" id="QTSX02003770">
    <property type="protein sequence ID" value="KAJ9068201.1"/>
    <property type="molecule type" value="Genomic_DNA"/>
</dbReference>
<proteinExistence type="predicted"/>
<protein>
    <submittedName>
        <fullName evidence="1">Uncharacterized protein</fullName>
    </submittedName>
</protein>
<evidence type="ECO:0000313" key="2">
    <source>
        <dbReference type="Proteomes" id="UP001165960"/>
    </source>
</evidence>
<sequence length="109" mass="12048">MLLPLLRFTVFTLASVLIMIWSTSPDLWGNSTSSTHHAGDNPFKLFCLLKDLPNWAQDLIVSGENLRHSPKRFSGPCVFTMDTYLSRPASLGLDGILVVHSTQLGAKFS</sequence>
<reference evidence="1" key="1">
    <citation type="submission" date="2022-04" db="EMBL/GenBank/DDBJ databases">
        <title>Genome of the entomopathogenic fungus Entomophthora muscae.</title>
        <authorList>
            <person name="Elya C."/>
            <person name="Lovett B.R."/>
            <person name="Lee E."/>
            <person name="Macias A.M."/>
            <person name="Hajek A.E."/>
            <person name="De Bivort B.L."/>
            <person name="Kasson M.T."/>
            <person name="De Fine Licht H.H."/>
            <person name="Stajich J.E."/>
        </authorList>
    </citation>
    <scope>NUCLEOTIDE SEQUENCE</scope>
    <source>
        <strain evidence="1">Berkeley</strain>
    </source>
</reference>
<organism evidence="1 2">
    <name type="scientific">Entomophthora muscae</name>
    <dbReference type="NCBI Taxonomy" id="34485"/>
    <lineage>
        <taxon>Eukaryota</taxon>
        <taxon>Fungi</taxon>
        <taxon>Fungi incertae sedis</taxon>
        <taxon>Zoopagomycota</taxon>
        <taxon>Entomophthoromycotina</taxon>
        <taxon>Entomophthoromycetes</taxon>
        <taxon>Entomophthorales</taxon>
        <taxon>Entomophthoraceae</taxon>
        <taxon>Entomophthora</taxon>
    </lineage>
</organism>